<evidence type="ECO:0000313" key="3">
    <source>
        <dbReference type="Proteomes" id="UP001183610"/>
    </source>
</evidence>
<reference evidence="3" key="1">
    <citation type="submission" date="2023-07" db="EMBL/GenBank/DDBJ databases">
        <title>30 novel species of actinomycetes from the DSMZ collection.</title>
        <authorList>
            <person name="Nouioui I."/>
        </authorList>
    </citation>
    <scope>NUCLEOTIDE SEQUENCE [LARGE SCALE GENOMIC DNA]</scope>
    <source>
        <strain evidence="3">DSM 41979</strain>
    </source>
</reference>
<comment type="caution">
    <text evidence="2">The sequence shown here is derived from an EMBL/GenBank/DDBJ whole genome shotgun (WGS) entry which is preliminary data.</text>
</comment>
<protein>
    <submittedName>
        <fullName evidence="2">Uncharacterized protein</fullName>
    </submittedName>
</protein>
<evidence type="ECO:0000256" key="1">
    <source>
        <dbReference type="SAM" id="MobiDB-lite"/>
    </source>
</evidence>
<keyword evidence="3" id="KW-1185">Reference proteome</keyword>
<feature type="region of interest" description="Disordered" evidence="1">
    <location>
        <begin position="192"/>
        <end position="240"/>
    </location>
</feature>
<accession>A0ABU2QTM3</accession>
<dbReference type="RefSeq" id="WP_010262928.1">
    <property type="nucleotide sequence ID" value="NZ_JAVRET010000002.1"/>
</dbReference>
<gene>
    <name evidence="2" type="ORF">RM698_01715</name>
</gene>
<organism evidence="2 3">
    <name type="scientific">Streptomyces evansiae</name>
    <dbReference type="NCBI Taxonomy" id="3075535"/>
    <lineage>
        <taxon>Bacteria</taxon>
        <taxon>Bacillati</taxon>
        <taxon>Actinomycetota</taxon>
        <taxon>Actinomycetes</taxon>
        <taxon>Kitasatosporales</taxon>
        <taxon>Streptomycetaceae</taxon>
        <taxon>Streptomyces</taxon>
    </lineage>
</organism>
<proteinExistence type="predicted"/>
<dbReference type="EMBL" id="JAVRET010000002">
    <property type="protein sequence ID" value="MDT0407768.1"/>
    <property type="molecule type" value="Genomic_DNA"/>
</dbReference>
<evidence type="ECO:0000313" key="2">
    <source>
        <dbReference type="EMBL" id="MDT0407768.1"/>
    </source>
</evidence>
<dbReference type="Proteomes" id="UP001183610">
    <property type="component" value="Unassembled WGS sequence"/>
</dbReference>
<name>A0ABU2QTM3_9ACTN</name>
<sequence>MRTAFSFRLEGLVPDDGATLFSVEAPLETDLEPLTEHHENTTATGTTSWYLLHDTSAGWAVAGQPPLLSARVEREPEAGLFRMEHQRHTLAPLAQAWLIEHGCPGAAAVRLADGLPRPSDPFTVIAENRLRQNRLRILEQWHGQDESWVMGIDKTARTRPLRVFLETARADTYSLKEGAFASTTTARAWLRGDRRTPLPPPPSPDLRVRAARSRSSYSSSVPAYGEVPPQLGGRERRRSL</sequence>